<evidence type="ECO:0000313" key="2">
    <source>
        <dbReference type="EMBL" id="PAV10125.1"/>
    </source>
</evidence>
<dbReference type="CDD" id="cd02440">
    <property type="entry name" value="AdoMet_MTases"/>
    <property type="match status" value="1"/>
</dbReference>
<keyword evidence="3" id="KW-1185">Reference proteome</keyword>
<organism evidence="2 3">
    <name type="scientific">Methanocorpusculum parvum</name>
    <dbReference type="NCBI Taxonomy" id="2193"/>
    <lineage>
        <taxon>Archaea</taxon>
        <taxon>Methanobacteriati</taxon>
        <taxon>Methanobacteriota</taxon>
        <taxon>Stenosarchaea group</taxon>
        <taxon>Methanomicrobia</taxon>
        <taxon>Methanomicrobiales</taxon>
        <taxon>Methanocorpusculaceae</taxon>
        <taxon>Methanocorpusculum</taxon>
    </lineage>
</organism>
<name>A0AAX0QAD2_9EURY</name>
<proteinExistence type="predicted"/>
<evidence type="ECO:0000259" key="1">
    <source>
        <dbReference type="Pfam" id="PF13649"/>
    </source>
</evidence>
<reference evidence="2 3" key="1">
    <citation type="journal article" date="2017" name="BMC Genomics">
        <title>Genomic analysis of methanogenic archaea reveals a shift towards energy conservation.</title>
        <authorList>
            <person name="Gilmore S.P."/>
            <person name="Henske J.K."/>
            <person name="Sexton J.A."/>
            <person name="Solomon K.V."/>
            <person name="Seppala S."/>
            <person name="Yoo J.I."/>
            <person name="Huyett L.M."/>
            <person name="Pressman A."/>
            <person name="Cogan J.Z."/>
            <person name="Kivenson V."/>
            <person name="Peng X."/>
            <person name="Tan Y."/>
            <person name="Valentine D.L."/>
            <person name="O'Malley M.A."/>
        </authorList>
    </citation>
    <scope>NUCLEOTIDE SEQUENCE [LARGE SCALE GENOMIC DNA]</scope>
    <source>
        <strain evidence="2 3">XII</strain>
    </source>
</reference>
<dbReference type="Gene3D" id="3.40.50.150">
    <property type="entry name" value="Vaccinia Virus protein VP39"/>
    <property type="match status" value="1"/>
</dbReference>
<dbReference type="Proteomes" id="UP000243820">
    <property type="component" value="Unassembled WGS sequence"/>
</dbReference>
<sequence>MDEDEISMLTQGNMNIMNPVSEKKLILAGKYADLKHGTSVLDVGCGNGTLLNLWQKEFGIFGTGIELQKASASRAKELLQGTGISVIEGDATECIPERSYDAVCAFGTSFIFGGAEKTLEHLAGFVKEGGSLIIGDRFWKKESVPPDFAREWRDVPTSLELVSTARYLGLTLAGMLSASDEEWDQYESAVWQNAVSKNLYDYLEQIQDEYLTYGREYMAWGCFVFRG</sequence>
<accession>A0AAX0QAD2</accession>
<dbReference type="InterPro" id="IPR029063">
    <property type="entry name" value="SAM-dependent_MTases_sf"/>
</dbReference>
<comment type="caution">
    <text evidence="2">The sequence shown here is derived from an EMBL/GenBank/DDBJ whole genome shotgun (WGS) entry which is preliminary data.</text>
</comment>
<dbReference type="Pfam" id="PF13649">
    <property type="entry name" value="Methyltransf_25"/>
    <property type="match status" value="1"/>
</dbReference>
<dbReference type="SUPFAM" id="SSF53335">
    <property type="entry name" value="S-adenosyl-L-methionine-dependent methyltransferases"/>
    <property type="match status" value="1"/>
</dbReference>
<dbReference type="InterPro" id="IPR041698">
    <property type="entry name" value="Methyltransf_25"/>
</dbReference>
<dbReference type="AlphaFoldDB" id="A0AAX0QAD2"/>
<dbReference type="EMBL" id="LMVO01000001">
    <property type="protein sequence ID" value="PAV10125.1"/>
    <property type="molecule type" value="Genomic_DNA"/>
</dbReference>
<dbReference type="RefSeq" id="WP_180738239.1">
    <property type="nucleotide sequence ID" value="NZ_LMVO01000001.1"/>
</dbReference>
<feature type="domain" description="Methyltransferase" evidence="1">
    <location>
        <begin position="40"/>
        <end position="130"/>
    </location>
</feature>
<protein>
    <recommendedName>
        <fullName evidence="1">Methyltransferase domain-containing protein</fullName>
    </recommendedName>
</protein>
<evidence type="ECO:0000313" key="3">
    <source>
        <dbReference type="Proteomes" id="UP000243820"/>
    </source>
</evidence>
<gene>
    <name evidence="2" type="ORF">ASJ83_06630</name>
</gene>